<dbReference type="EMBL" id="CAJHCQ010000010">
    <property type="protein sequence ID" value="CAD6542948.1"/>
    <property type="molecule type" value="Genomic_DNA"/>
</dbReference>
<dbReference type="PANTHER" id="PTHR32071:SF113">
    <property type="entry name" value="ALGINATE BIOSYNTHESIS TRANSCRIPTIONAL REGULATORY PROTEIN ALGB"/>
    <property type="match status" value="1"/>
</dbReference>
<dbReference type="Gene3D" id="1.10.8.60">
    <property type="match status" value="1"/>
</dbReference>
<dbReference type="Gene3D" id="3.40.50.300">
    <property type="entry name" value="P-loop containing nucleotide triphosphate hydrolases"/>
    <property type="match status" value="1"/>
</dbReference>
<dbReference type="InterPro" id="IPR002078">
    <property type="entry name" value="Sigma_54_int"/>
</dbReference>
<gene>
    <name evidence="7" type="primary">atoC_2</name>
    <name evidence="7" type="ORF">LMG27952_03961</name>
</gene>
<dbReference type="CDD" id="cd00009">
    <property type="entry name" value="AAA"/>
    <property type="match status" value="1"/>
</dbReference>
<dbReference type="SMART" id="SM00382">
    <property type="entry name" value="AAA"/>
    <property type="match status" value="1"/>
</dbReference>
<dbReference type="SUPFAM" id="SSF46689">
    <property type="entry name" value="Homeodomain-like"/>
    <property type="match status" value="1"/>
</dbReference>
<comment type="caution">
    <text evidence="7">The sequence shown here is derived from an EMBL/GenBank/DDBJ whole genome shotgun (WGS) entry which is preliminary data.</text>
</comment>
<dbReference type="InterPro" id="IPR009057">
    <property type="entry name" value="Homeodomain-like_sf"/>
</dbReference>
<dbReference type="Pfam" id="PF00158">
    <property type="entry name" value="Sigma54_activat"/>
    <property type="match status" value="1"/>
</dbReference>
<proteinExistence type="predicted"/>
<dbReference type="SUPFAM" id="SSF52540">
    <property type="entry name" value="P-loop containing nucleoside triphosphate hydrolases"/>
    <property type="match status" value="1"/>
</dbReference>
<evidence type="ECO:0000256" key="1">
    <source>
        <dbReference type="ARBA" id="ARBA00022741"/>
    </source>
</evidence>
<organism evidence="7 8">
    <name type="scientific">Paraburkholderia hiiakae</name>
    <dbReference type="NCBI Taxonomy" id="1081782"/>
    <lineage>
        <taxon>Bacteria</taxon>
        <taxon>Pseudomonadati</taxon>
        <taxon>Pseudomonadota</taxon>
        <taxon>Betaproteobacteria</taxon>
        <taxon>Burkholderiales</taxon>
        <taxon>Burkholderiaceae</taxon>
        <taxon>Paraburkholderia</taxon>
    </lineage>
</organism>
<reference evidence="7 8" key="1">
    <citation type="submission" date="2020-10" db="EMBL/GenBank/DDBJ databases">
        <authorList>
            <person name="Peeters C."/>
        </authorList>
    </citation>
    <scope>NUCLEOTIDE SEQUENCE [LARGE SCALE GENOMIC DNA]</scope>
    <source>
        <strain evidence="7 8">LMG 27952</strain>
    </source>
</reference>
<dbReference type="InterPro" id="IPR058031">
    <property type="entry name" value="AAA_lid_NorR"/>
</dbReference>
<dbReference type="PROSITE" id="PS00676">
    <property type="entry name" value="SIGMA54_INTERACT_2"/>
    <property type="match status" value="1"/>
</dbReference>
<protein>
    <submittedName>
        <fullName evidence="7">Regulatory protein AtoC</fullName>
    </submittedName>
</protein>
<dbReference type="InterPro" id="IPR027417">
    <property type="entry name" value="P-loop_NTPase"/>
</dbReference>
<dbReference type="PANTHER" id="PTHR32071">
    <property type="entry name" value="TRANSCRIPTIONAL REGULATORY PROTEIN"/>
    <property type="match status" value="1"/>
</dbReference>
<evidence type="ECO:0000259" key="6">
    <source>
        <dbReference type="PROSITE" id="PS50045"/>
    </source>
</evidence>
<name>A0ABM8NTM1_9BURK</name>
<dbReference type="PROSITE" id="PS50045">
    <property type="entry name" value="SIGMA54_INTERACT_4"/>
    <property type="match status" value="1"/>
</dbReference>
<dbReference type="InterPro" id="IPR003593">
    <property type="entry name" value="AAA+_ATPase"/>
</dbReference>
<accession>A0ABM8NTM1</accession>
<keyword evidence="3" id="KW-0805">Transcription regulation</keyword>
<sequence length="346" mass="37865">MRQSTRGDGAAPGCAVARGARDHRLIGESPAFVEALALISKSAQCDATVLIEGETGTGKELAARAIHYLSVRRDAPFIPVNCGAIPENLLESELYGHVRGAYTDAREASIGLVGQADGGTLLLDEIEAMTQRTQIVMLRFLQDHQYRMVGGKTSRRADVRVIASSNADLEALTNEGRFRSDLYFRLNVLAVRLPSLRERTGDAVLLAQAFSHRLSERYGKPFKALHPETIAFLESYAWPGNVRELENMIHREYLFGDGPAIHITQPDRHRAHGHACAAAAATHAAQDFKSAKATAVMQFERTYLLEILTRAGGNVSAAARLAGKERSAFCRLIRKHWPAGMGCHEP</sequence>
<dbReference type="Proteomes" id="UP000656319">
    <property type="component" value="Unassembled WGS sequence"/>
</dbReference>
<keyword evidence="8" id="KW-1185">Reference proteome</keyword>
<dbReference type="Pfam" id="PF25601">
    <property type="entry name" value="AAA_lid_14"/>
    <property type="match status" value="1"/>
</dbReference>
<dbReference type="PROSITE" id="PS00688">
    <property type="entry name" value="SIGMA54_INTERACT_3"/>
    <property type="match status" value="1"/>
</dbReference>
<dbReference type="InterPro" id="IPR025944">
    <property type="entry name" value="Sigma_54_int_dom_CS"/>
</dbReference>
<evidence type="ECO:0000256" key="2">
    <source>
        <dbReference type="ARBA" id="ARBA00022840"/>
    </source>
</evidence>
<keyword evidence="2" id="KW-0067">ATP-binding</keyword>
<evidence type="ECO:0000256" key="3">
    <source>
        <dbReference type="ARBA" id="ARBA00023015"/>
    </source>
</evidence>
<dbReference type="Gene3D" id="1.10.10.60">
    <property type="entry name" value="Homeodomain-like"/>
    <property type="match status" value="1"/>
</dbReference>
<keyword evidence="4" id="KW-0238">DNA-binding</keyword>
<dbReference type="RefSeq" id="WP_201697596.1">
    <property type="nucleotide sequence ID" value="NZ_CAJHCQ010000010.1"/>
</dbReference>
<evidence type="ECO:0000313" key="7">
    <source>
        <dbReference type="EMBL" id="CAD6542948.1"/>
    </source>
</evidence>
<keyword evidence="1" id="KW-0547">Nucleotide-binding</keyword>
<evidence type="ECO:0000256" key="4">
    <source>
        <dbReference type="ARBA" id="ARBA00023125"/>
    </source>
</evidence>
<keyword evidence="5" id="KW-0804">Transcription</keyword>
<dbReference type="InterPro" id="IPR025943">
    <property type="entry name" value="Sigma_54_int_dom_ATP-bd_2"/>
</dbReference>
<feature type="domain" description="Sigma-54 factor interaction" evidence="6">
    <location>
        <begin position="25"/>
        <end position="254"/>
    </location>
</feature>
<evidence type="ECO:0000256" key="5">
    <source>
        <dbReference type="ARBA" id="ARBA00023163"/>
    </source>
</evidence>
<evidence type="ECO:0000313" key="8">
    <source>
        <dbReference type="Proteomes" id="UP000656319"/>
    </source>
</evidence>